<gene>
    <name evidence="10" type="ORF">A3Q56_05360</name>
</gene>
<feature type="transmembrane region" description="Helical" evidence="9">
    <location>
        <begin position="103"/>
        <end position="122"/>
    </location>
</feature>
<keyword evidence="4 9" id="KW-0812">Transmembrane</keyword>
<keyword evidence="5 9" id="KW-1133">Transmembrane helix</keyword>
<proteinExistence type="predicted"/>
<evidence type="ECO:0000256" key="9">
    <source>
        <dbReference type="SAM" id="Phobius"/>
    </source>
</evidence>
<evidence type="ECO:0000256" key="8">
    <source>
        <dbReference type="ARBA" id="ARBA00023303"/>
    </source>
</evidence>
<evidence type="ECO:0000256" key="5">
    <source>
        <dbReference type="ARBA" id="ARBA00022989"/>
    </source>
</evidence>
<dbReference type="InterPro" id="IPR000990">
    <property type="entry name" value="Innexin"/>
</dbReference>
<dbReference type="GO" id="GO:0034220">
    <property type="term" value="P:monoatomic ion transmembrane transport"/>
    <property type="evidence" value="ECO:0007669"/>
    <property type="project" value="UniProtKB-KW"/>
</dbReference>
<protein>
    <recommendedName>
        <fullName evidence="12">Innexin</fullName>
    </recommendedName>
</protein>
<keyword evidence="2" id="KW-0813">Transport</keyword>
<evidence type="ECO:0008006" key="12">
    <source>
        <dbReference type="Google" id="ProtNLM"/>
    </source>
</evidence>
<name>A0A177AYH6_9BILA</name>
<evidence type="ECO:0000256" key="2">
    <source>
        <dbReference type="ARBA" id="ARBA00022448"/>
    </source>
</evidence>
<evidence type="ECO:0000256" key="3">
    <source>
        <dbReference type="ARBA" id="ARBA00022475"/>
    </source>
</evidence>
<dbReference type="EMBL" id="LWCA01000795">
    <property type="protein sequence ID" value="OAF66910.1"/>
    <property type="molecule type" value="Genomic_DNA"/>
</dbReference>
<evidence type="ECO:0000256" key="7">
    <source>
        <dbReference type="ARBA" id="ARBA00023136"/>
    </source>
</evidence>
<keyword evidence="8" id="KW-0407">Ion channel</keyword>
<evidence type="ECO:0000313" key="10">
    <source>
        <dbReference type="EMBL" id="OAF66910.1"/>
    </source>
</evidence>
<dbReference type="Proteomes" id="UP000078046">
    <property type="component" value="Unassembled WGS sequence"/>
</dbReference>
<feature type="transmembrane region" description="Helical" evidence="9">
    <location>
        <begin position="26"/>
        <end position="46"/>
    </location>
</feature>
<dbReference type="PANTHER" id="PTHR11893:SF36">
    <property type="entry name" value="INNEXIN-5"/>
    <property type="match status" value="1"/>
</dbReference>
<organism evidence="10 11">
    <name type="scientific">Intoshia linei</name>
    <dbReference type="NCBI Taxonomy" id="1819745"/>
    <lineage>
        <taxon>Eukaryota</taxon>
        <taxon>Metazoa</taxon>
        <taxon>Spiralia</taxon>
        <taxon>Lophotrochozoa</taxon>
        <taxon>Mesozoa</taxon>
        <taxon>Orthonectida</taxon>
        <taxon>Rhopaluridae</taxon>
        <taxon>Intoshia</taxon>
    </lineage>
</organism>
<keyword evidence="6" id="KW-0406">Ion transport</keyword>
<dbReference type="PROSITE" id="PS51013">
    <property type="entry name" value="PANNEXIN"/>
    <property type="match status" value="1"/>
</dbReference>
<dbReference type="OrthoDB" id="5867527at2759"/>
<feature type="transmembrane region" description="Helical" evidence="9">
    <location>
        <begin position="271"/>
        <end position="295"/>
    </location>
</feature>
<comment type="caution">
    <text evidence="10">The sequence shown here is derived from an EMBL/GenBank/DDBJ whole genome shotgun (WGS) entry which is preliminary data.</text>
</comment>
<dbReference type="Pfam" id="PF00876">
    <property type="entry name" value="Innexin"/>
    <property type="match status" value="1"/>
</dbReference>
<comment type="subcellular location">
    <subcellularLocation>
        <location evidence="1">Cell membrane</location>
        <topology evidence="1">Multi-pass membrane protein</topology>
    </subcellularLocation>
</comment>
<dbReference type="PANTHER" id="PTHR11893">
    <property type="entry name" value="INNEXIN"/>
    <property type="match status" value="1"/>
</dbReference>
<keyword evidence="11" id="KW-1185">Reference proteome</keyword>
<dbReference type="PRINTS" id="PR01262">
    <property type="entry name" value="INNEXIN"/>
</dbReference>
<dbReference type="AlphaFoldDB" id="A0A177AYH6"/>
<keyword evidence="7 9" id="KW-0472">Membrane</keyword>
<dbReference type="GO" id="GO:0005886">
    <property type="term" value="C:plasma membrane"/>
    <property type="evidence" value="ECO:0007669"/>
    <property type="project" value="UniProtKB-SubCell"/>
</dbReference>
<evidence type="ECO:0000256" key="6">
    <source>
        <dbReference type="ARBA" id="ARBA00023065"/>
    </source>
</evidence>
<reference evidence="10 11" key="1">
    <citation type="submission" date="2016-04" db="EMBL/GenBank/DDBJ databases">
        <title>The genome of Intoshia linei affirms orthonectids as highly simplified spiralians.</title>
        <authorList>
            <person name="Mikhailov K.V."/>
            <person name="Slusarev G.S."/>
            <person name="Nikitin M.A."/>
            <person name="Logacheva M.D."/>
            <person name="Penin A."/>
            <person name="Aleoshin V."/>
            <person name="Panchin Y.V."/>
        </authorList>
    </citation>
    <scope>NUCLEOTIDE SEQUENCE [LARGE SCALE GENOMIC DNA]</scope>
    <source>
        <strain evidence="10">Intl2013</strain>
        <tissue evidence="10">Whole animal</tissue>
    </source>
</reference>
<dbReference type="GO" id="GO:0005243">
    <property type="term" value="F:gap junction channel activity"/>
    <property type="evidence" value="ECO:0007669"/>
    <property type="project" value="TreeGrafter"/>
</dbReference>
<evidence type="ECO:0000313" key="11">
    <source>
        <dbReference type="Proteomes" id="UP000078046"/>
    </source>
</evidence>
<evidence type="ECO:0000256" key="4">
    <source>
        <dbReference type="ARBA" id="ARBA00022692"/>
    </source>
</evidence>
<sequence>MIEIFKFINTPHDKKSANNYVDNLNGYYSVLLISIFVMVSGLHAYIGSPIKCWCPAHFTGSHVKYTDSFCWVQNTYYLDVNQTISQANKATTAIKQTLQYYQWIPFIFAFQALMFYIPMLIWQTFNTKNGIDVDDVIKSCTKLQTSYSKNDIDRVALQINKYRSFQKNFKANIITSTKDYSLFALYIFQKCLQVVNLLCQVFLIQWIFSVNFLQVGYNVLSRLLTNTSFEDMGINIKFPRVTYCNLQVRLLGNVAPYTVQCSLPVNLYAQVMYILFWFWVAILLFFTIMDLSIWISRIVLMRRESIMNGLQCVDQKKNLKKIEIDQDSKPQPAPSSPEDEYPKYVKSLSTDEIFILCFIKSTTNSLIAKQINNQLFKLFKKN</sequence>
<dbReference type="GO" id="GO:0005921">
    <property type="term" value="C:gap junction"/>
    <property type="evidence" value="ECO:0007669"/>
    <property type="project" value="TreeGrafter"/>
</dbReference>
<accession>A0A177AYH6</accession>
<keyword evidence="3" id="KW-1003">Cell membrane</keyword>
<evidence type="ECO:0000256" key="1">
    <source>
        <dbReference type="ARBA" id="ARBA00004651"/>
    </source>
</evidence>